<accession>A0A2A2KHF1</accession>
<proteinExistence type="predicted"/>
<dbReference type="PANTHER" id="PTHR35535">
    <property type="entry name" value="HEAT SHOCK PROTEIN HSLJ"/>
    <property type="match status" value="1"/>
</dbReference>
<evidence type="ECO:0000256" key="1">
    <source>
        <dbReference type="SAM" id="SignalP"/>
    </source>
</evidence>
<reference evidence="3 4" key="1">
    <citation type="journal article" date="2017" name="Curr. Biol.">
        <title>Genome architecture and evolution of a unichromosomal asexual nematode.</title>
        <authorList>
            <person name="Fradin H."/>
            <person name="Zegar C."/>
            <person name="Gutwein M."/>
            <person name="Lucas J."/>
            <person name="Kovtun M."/>
            <person name="Corcoran D."/>
            <person name="Baugh L.R."/>
            <person name="Kiontke K."/>
            <person name="Gunsalus K."/>
            <person name="Fitch D.H."/>
            <person name="Piano F."/>
        </authorList>
    </citation>
    <scope>NUCLEOTIDE SEQUENCE [LARGE SCALE GENOMIC DNA]</scope>
    <source>
        <strain evidence="3">PF1309</strain>
    </source>
</reference>
<dbReference type="InterPro" id="IPR005184">
    <property type="entry name" value="DUF306_Meta_HslJ"/>
</dbReference>
<feature type="domain" description="DUF306" evidence="2">
    <location>
        <begin position="263"/>
        <end position="351"/>
    </location>
</feature>
<evidence type="ECO:0000259" key="2">
    <source>
        <dbReference type="Pfam" id="PF03724"/>
    </source>
</evidence>
<feature type="signal peptide" evidence="1">
    <location>
        <begin position="1"/>
        <end position="22"/>
    </location>
</feature>
<evidence type="ECO:0000313" key="3">
    <source>
        <dbReference type="EMBL" id="PAV73365.1"/>
    </source>
</evidence>
<comment type="caution">
    <text evidence="3">The sequence shown here is derived from an EMBL/GenBank/DDBJ whole genome shotgun (WGS) entry which is preliminary data.</text>
</comment>
<dbReference type="EMBL" id="LIAE01008619">
    <property type="protein sequence ID" value="PAV73365.1"/>
    <property type="molecule type" value="Genomic_DNA"/>
</dbReference>
<keyword evidence="1" id="KW-0732">Signal</keyword>
<dbReference type="InterPro" id="IPR038670">
    <property type="entry name" value="HslJ-like_sf"/>
</dbReference>
<dbReference type="OrthoDB" id="10570260at2759"/>
<evidence type="ECO:0000313" key="4">
    <source>
        <dbReference type="Proteomes" id="UP000218231"/>
    </source>
</evidence>
<name>A0A2A2KHF1_9BILA</name>
<dbReference type="AlphaFoldDB" id="A0A2A2KHF1"/>
<sequence>MQFARHLIAASLIALTTGCASGLNSVQEQELGYYRAQNLEVREKSPGAAAALGLLPGGGSFYGRAYGYGVANLLLWPVSIFWDPVSGYNAAESINYQATRAHVSRMKKSQMDALDTSPSNLWPSRNSDNREGRLAWLRYVLFHPPVWRVFFFLGLHQRPVRSLTTFSLPLCQGGASSVKHPWPALPSGPFFARSVEGTLEQFVNLAWGNGYQDQVLTRLHPLVAVRVRQLVQKPSIERLGNTRRKRLATGQILLDFGYPHCNERKLRLNFGDQRLNISGGCNNQFGGYSYQNGVLKVQQLASTMMACDKRLMDLDAEIGRQLKGDLRAAFSGETHAPVLQLTTQDGSVLKFQGEPTPETRYGSKGETKFLEVAAKTVKCSHPLIPNYQCLQVRERRYDDAGLQLPTQDNWHPLYQSMCWTWWSSRTLRANNCLSAQAALQRPAPGADGDRETAQPVQMGKASSHRLPGLAIGARVDAKGGDAVVLGQIGMHLGLNECRHASTAHATQQGTPLPHTIIVGLQQARIRTRQPLRGGIQTQVLQHCCQRLQSSHVQAIDIARRLNRLERFELVLRRSQAHCAERQGRRSTVEPLKTVGEYLVTIAFTEDLPGQALDTLVVAPGVGRKVIIHGASTAARKQPRRYQAQRNARGFENLRQRSPCTVAPAAQWIVEVNQGLVHSDAP</sequence>
<dbReference type="PROSITE" id="PS51257">
    <property type="entry name" value="PROKAR_LIPOPROTEIN"/>
    <property type="match status" value="1"/>
</dbReference>
<organism evidence="3 4">
    <name type="scientific">Diploscapter pachys</name>
    <dbReference type="NCBI Taxonomy" id="2018661"/>
    <lineage>
        <taxon>Eukaryota</taxon>
        <taxon>Metazoa</taxon>
        <taxon>Ecdysozoa</taxon>
        <taxon>Nematoda</taxon>
        <taxon>Chromadorea</taxon>
        <taxon>Rhabditida</taxon>
        <taxon>Rhabditina</taxon>
        <taxon>Rhabditomorpha</taxon>
        <taxon>Rhabditoidea</taxon>
        <taxon>Rhabditidae</taxon>
        <taxon>Diploscapter</taxon>
    </lineage>
</organism>
<keyword evidence="4" id="KW-1185">Reference proteome</keyword>
<gene>
    <name evidence="3" type="ORF">WR25_26586</name>
</gene>
<dbReference type="Pfam" id="PF03724">
    <property type="entry name" value="META"/>
    <property type="match status" value="1"/>
</dbReference>
<dbReference type="PANTHER" id="PTHR35535:SF1">
    <property type="entry name" value="HEAT SHOCK PROTEIN HSLJ"/>
    <property type="match status" value="1"/>
</dbReference>
<protein>
    <recommendedName>
        <fullName evidence="2">DUF306 domain-containing protein</fullName>
    </recommendedName>
</protein>
<dbReference type="InterPro" id="IPR053147">
    <property type="entry name" value="Hsp_HslJ-like"/>
</dbReference>
<dbReference type="Proteomes" id="UP000218231">
    <property type="component" value="Unassembled WGS sequence"/>
</dbReference>
<dbReference type="Gene3D" id="2.40.128.270">
    <property type="match status" value="1"/>
</dbReference>
<feature type="chain" id="PRO_5013330875" description="DUF306 domain-containing protein" evidence="1">
    <location>
        <begin position="23"/>
        <end position="681"/>
    </location>
</feature>